<dbReference type="CDD" id="cd01097">
    <property type="entry name" value="Tetrahydromethanopterin_reductase"/>
    <property type="match status" value="1"/>
</dbReference>
<accession>A0A1X9NJE4</accession>
<keyword evidence="1" id="KW-0560">Oxidoreductase</keyword>
<dbReference type="EMBL" id="CP019343">
    <property type="protein sequence ID" value="ARN74113.1"/>
    <property type="molecule type" value="Genomic_DNA"/>
</dbReference>
<dbReference type="NCBIfam" id="TIGR03564">
    <property type="entry name" value="F420_MSMEG_4879"/>
    <property type="match status" value="1"/>
</dbReference>
<evidence type="ECO:0000313" key="3">
    <source>
        <dbReference type="EMBL" id="ARN74113.1"/>
    </source>
</evidence>
<evidence type="ECO:0000259" key="2">
    <source>
        <dbReference type="Pfam" id="PF00296"/>
    </source>
</evidence>
<organism evidence="3 4">
    <name type="scientific">Oceanicoccus sagamiensis</name>
    <dbReference type="NCBI Taxonomy" id="716816"/>
    <lineage>
        <taxon>Bacteria</taxon>
        <taxon>Pseudomonadati</taxon>
        <taxon>Pseudomonadota</taxon>
        <taxon>Gammaproteobacteria</taxon>
        <taxon>Cellvibrionales</taxon>
        <taxon>Spongiibacteraceae</taxon>
        <taxon>Oceanicoccus</taxon>
    </lineage>
</organism>
<gene>
    <name evidence="3" type="ORF">BST96_08250</name>
</gene>
<dbReference type="InterPro" id="IPR036661">
    <property type="entry name" value="Luciferase-like_sf"/>
</dbReference>
<dbReference type="InterPro" id="IPR019910">
    <property type="entry name" value="Lucif-like_OxRdtase_MSMEG_4879"/>
</dbReference>
<dbReference type="STRING" id="716816.BST96_08250"/>
<dbReference type="GO" id="GO:0016705">
    <property type="term" value="F:oxidoreductase activity, acting on paired donors, with incorporation or reduction of molecular oxygen"/>
    <property type="evidence" value="ECO:0007669"/>
    <property type="project" value="InterPro"/>
</dbReference>
<feature type="domain" description="Luciferase-like" evidence="2">
    <location>
        <begin position="1"/>
        <end position="255"/>
    </location>
</feature>
<dbReference type="InterPro" id="IPR011251">
    <property type="entry name" value="Luciferase-like_dom"/>
</dbReference>
<dbReference type="SUPFAM" id="SSF51679">
    <property type="entry name" value="Bacterial luciferase-like"/>
    <property type="match status" value="1"/>
</dbReference>
<protein>
    <recommendedName>
        <fullName evidence="2">Luciferase-like domain-containing protein</fullName>
    </recommendedName>
</protein>
<dbReference type="Gene3D" id="3.20.20.30">
    <property type="entry name" value="Luciferase-like domain"/>
    <property type="match status" value="1"/>
</dbReference>
<evidence type="ECO:0000256" key="1">
    <source>
        <dbReference type="ARBA" id="ARBA00023002"/>
    </source>
</evidence>
<dbReference type="RefSeq" id="WP_085758244.1">
    <property type="nucleotide sequence ID" value="NZ_CP019343.1"/>
</dbReference>
<dbReference type="OrthoDB" id="7054907at2"/>
<reference evidence="3 4" key="1">
    <citation type="submission" date="2016-11" db="EMBL/GenBank/DDBJ databases">
        <title>Trade-off between light-utilization and light-protection in marine flavobacteria.</title>
        <authorList>
            <person name="Kumagai Y."/>
        </authorList>
    </citation>
    <scope>NUCLEOTIDE SEQUENCE [LARGE SCALE GENOMIC DNA]</scope>
    <source>
        <strain evidence="3 4">NBRC 107125</strain>
    </source>
</reference>
<dbReference type="AlphaFoldDB" id="A0A1X9NJE4"/>
<keyword evidence="4" id="KW-1185">Reference proteome</keyword>
<dbReference type="KEGG" id="osg:BST96_08250"/>
<sequence length="305" mass="32718">MRMGIMTGSGFDPDPTMSGLIKEAQRYEQLGFDSVWMATIYGFDGLTVLSAIGAATSRIELGTAVVASHPRHPMAMAQQALTAAAASQGRFTLGVGLSHKYVIEQEMGLTYSKPADNMREYLQVVMPLLQQGTVAYSGDIFNVNATFYMPETHKVPVLVAALGPKMLEVAGTYADGTTLWLTGPKTIEQHIVPGIMAAAKAAAKPAPRVVAGMPVVLTNDIASARDGVNEKLAMYNDIPSYRAMLDRENANGPGDVALLGDEQSLRQQIQHLQDIGVTDLNAVLIDTDSGAYERTLNFLASELNQ</sequence>
<dbReference type="Proteomes" id="UP000193450">
    <property type="component" value="Chromosome"/>
</dbReference>
<dbReference type="PANTHER" id="PTHR43244">
    <property type="match status" value="1"/>
</dbReference>
<evidence type="ECO:0000313" key="4">
    <source>
        <dbReference type="Proteomes" id="UP000193450"/>
    </source>
</evidence>
<dbReference type="Pfam" id="PF00296">
    <property type="entry name" value="Bac_luciferase"/>
    <property type="match status" value="1"/>
</dbReference>
<proteinExistence type="predicted"/>
<dbReference type="InterPro" id="IPR050564">
    <property type="entry name" value="F420-G6PD/mer"/>
</dbReference>
<dbReference type="PANTHER" id="PTHR43244:SF1">
    <property type="entry name" value="5,10-METHYLENETETRAHYDROMETHANOPTERIN REDUCTASE"/>
    <property type="match status" value="1"/>
</dbReference>
<name>A0A1X9NJE4_9GAMM</name>